<dbReference type="Pfam" id="PF04218">
    <property type="entry name" value="CENP-B_N"/>
    <property type="match status" value="1"/>
</dbReference>
<dbReference type="InterPro" id="IPR009057">
    <property type="entry name" value="Homeodomain-like_sf"/>
</dbReference>
<dbReference type="GO" id="GO:0003677">
    <property type="term" value="F:DNA binding"/>
    <property type="evidence" value="ECO:0007669"/>
    <property type="project" value="InterPro"/>
</dbReference>
<accession>A0A9J6D4L2</accession>
<organism evidence="3 4">
    <name type="scientific">Rhipicephalus microplus</name>
    <name type="common">Cattle tick</name>
    <name type="synonym">Boophilus microplus</name>
    <dbReference type="NCBI Taxonomy" id="6941"/>
    <lineage>
        <taxon>Eukaryota</taxon>
        <taxon>Metazoa</taxon>
        <taxon>Ecdysozoa</taxon>
        <taxon>Arthropoda</taxon>
        <taxon>Chelicerata</taxon>
        <taxon>Arachnida</taxon>
        <taxon>Acari</taxon>
        <taxon>Parasitiformes</taxon>
        <taxon>Ixodida</taxon>
        <taxon>Ixodoidea</taxon>
        <taxon>Ixodidae</taxon>
        <taxon>Rhipicephalinae</taxon>
        <taxon>Rhipicephalus</taxon>
        <taxon>Boophilus</taxon>
    </lineage>
</organism>
<reference evidence="3" key="1">
    <citation type="journal article" date="2020" name="Cell">
        <title>Large-Scale Comparative Analyses of Tick Genomes Elucidate Their Genetic Diversity and Vector Capacities.</title>
        <authorList>
            <consortium name="Tick Genome and Microbiome Consortium (TIGMIC)"/>
            <person name="Jia N."/>
            <person name="Wang J."/>
            <person name="Shi W."/>
            <person name="Du L."/>
            <person name="Sun Y."/>
            <person name="Zhan W."/>
            <person name="Jiang J.F."/>
            <person name="Wang Q."/>
            <person name="Zhang B."/>
            <person name="Ji P."/>
            <person name="Bell-Sakyi L."/>
            <person name="Cui X.M."/>
            <person name="Yuan T.T."/>
            <person name="Jiang B.G."/>
            <person name="Yang W.F."/>
            <person name="Lam T.T."/>
            <person name="Chang Q.C."/>
            <person name="Ding S.J."/>
            <person name="Wang X.J."/>
            <person name="Zhu J.G."/>
            <person name="Ruan X.D."/>
            <person name="Zhao L."/>
            <person name="Wei J.T."/>
            <person name="Ye R.Z."/>
            <person name="Que T.C."/>
            <person name="Du C.H."/>
            <person name="Zhou Y.H."/>
            <person name="Cheng J.X."/>
            <person name="Dai P.F."/>
            <person name="Guo W.B."/>
            <person name="Han X.H."/>
            <person name="Huang E.J."/>
            <person name="Li L.F."/>
            <person name="Wei W."/>
            <person name="Gao Y.C."/>
            <person name="Liu J.Z."/>
            <person name="Shao H.Z."/>
            <person name="Wang X."/>
            <person name="Wang C.C."/>
            <person name="Yang T.C."/>
            <person name="Huo Q.B."/>
            <person name="Li W."/>
            <person name="Chen H.Y."/>
            <person name="Chen S.E."/>
            <person name="Zhou L.G."/>
            <person name="Ni X.B."/>
            <person name="Tian J.H."/>
            <person name="Sheng Y."/>
            <person name="Liu T."/>
            <person name="Pan Y.S."/>
            <person name="Xia L.Y."/>
            <person name="Li J."/>
            <person name="Zhao F."/>
            <person name="Cao W.C."/>
        </authorList>
    </citation>
    <scope>NUCLEOTIDE SEQUENCE</scope>
    <source>
        <strain evidence="3">Rmic-2018</strain>
    </source>
</reference>
<protein>
    <recommendedName>
        <fullName evidence="2">HTH psq-type domain-containing protein</fullName>
    </recommendedName>
</protein>
<evidence type="ECO:0000256" key="1">
    <source>
        <dbReference type="ARBA" id="ARBA00004123"/>
    </source>
</evidence>
<dbReference type="GO" id="GO:0005634">
    <property type="term" value="C:nucleus"/>
    <property type="evidence" value="ECO:0007669"/>
    <property type="project" value="UniProtKB-SubCell"/>
</dbReference>
<sequence length="104" mass="11450">MPPPMKKRKFITLEDKAAIISEVEKGKKKKKKTKDIAEEFGVACSSLSTILKNKAFILGALENGMSARNETVTAVAFPHVDKAVFVWFCEQRANKVPLSGGILQ</sequence>
<comment type="subcellular location">
    <subcellularLocation>
        <location evidence="1">Nucleus</location>
    </subcellularLocation>
</comment>
<dbReference type="SUPFAM" id="SSF46689">
    <property type="entry name" value="Homeodomain-like"/>
    <property type="match status" value="1"/>
</dbReference>
<dbReference type="InterPro" id="IPR007889">
    <property type="entry name" value="HTH_Psq"/>
</dbReference>
<feature type="domain" description="HTH psq-type" evidence="2">
    <location>
        <begin position="6"/>
        <end position="58"/>
    </location>
</feature>
<evidence type="ECO:0000313" key="3">
    <source>
        <dbReference type="EMBL" id="KAH8008981.1"/>
    </source>
</evidence>
<proteinExistence type="predicted"/>
<gene>
    <name evidence="3" type="ORF">HPB51_008552</name>
</gene>
<name>A0A9J6D4L2_RHIMP</name>
<evidence type="ECO:0000313" key="4">
    <source>
        <dbReference type="Proteomes" id="UP000821866"/>
    </source>
</evidence>
<evidence type="ECO:0000259" key="2">
    <source>
        <dbReference type="Pfam" id="PF04218"/>
    </source>
</evidence>
<keyword evidence="4" id="KW-1185">Reference proteome</keyword>
<reference evidence="3" key="2">
    <citation type="submission" date="2021-09" db="EMBL/GenBank/DDBJ databases">
        <authorList>
            <person name="Jia N."/>
            <person name="Wang J."/>
            <person name="Shi W."/>
            <person name="Du L."/>
            <person name="Sun Y."/>
            <person name="Zhan W."/>
            <person name="Jiang J."/>
            <person name="Wang Q."/>
            <person name="Zhang B."/>
            <person name="Ji P."/>
            <person name="Sakyi L.B."/>
            <person name="Cui X."/>
            <person name="Yuan T."/>
            <person name="Jiang B."/>
            <person name="Yang W."/>
            <person name="Lam T.T.-Y."/>
            <person name="Chang Q."/>
            <person name="Ding S."/>
            <person name="Wang X."/>
            <person name="Zhu J."/>
            <person name="Ruan X."/>
            <person name="Zhao L."/>
            <person name="Wei J."/>
            <person name="Que T."/>
            <person name="Du C."/>
            <person name="Cheng J."/>
            <person name="Dai P."/>
            <person name="Han X."/>
            <person name="Huang E."/>
            <person name="Gao Y."/>
            <person name="Liu J."/>
            <person name="Shao H."/>
            <person name="Ye R."/>
            <person name="Li L."/>
            <person name="Wei W."/>
            <person name="Wang X."/>
            <person name="Wang C."/>
            <person name="Huo Q."/>
            <person name="Li W."/>
            <person name="Guo W."/>
            <person name="Chen H."/>
            <person name="Chen S."/>
            <person name="Zhou L."/>
            <person name="Zhou L."/>
            <person name="Ni X."/>
            <person name="Tian J."/>
            <person name="Zhou Y."/>
            <person name="Sheng Y."/>
            <person name="Liu T."/>
            <person name="Pan Y."/>
            <person name="Xia L."/>
            <person name="Li J."/>
            <person name="Zhao F."/>
            <person name="Cao W."/>
        </authorList>
    </citation>
    <scope>NUCLEOTIDE SEQUENCE</scope>
    <source>
        <strain evidence="3">Rmic-2018</strain>
        <tissue evidence="3">Larvae</tissue>
    </source>
</reference>
<comment type="caution">
    <text evidence="3">The sequence shown here is derived from an EMBL/GenBank/DDBJ whole genome shotgun (WGS) entry which is preliminary data.</text>
</comment>
<dbReference type="Gene3D" id="1.10.10.60">
    <property type="entry name" value="Homeodomain-like"/>
    <property type="match status" value="2"/>
</dbReference>
<dbReference type="AlphaFoldDB" id="A0A9J6D4L2"/>
<dbReference type="Proteomes" id="UP000821866">
    <property type="component" value="Chromosome 9"/>
</dbReference>
<dbReference type="EMBL" id="JABSTU010000011">
    <property type="protein sequence ID" value="KAH8008981.1"/>
    <property type="molecule type" value="Genomic_DNA"/>
</dbReference>